<feature type="region of interest" description="Disordered" evidence="1">
    <location>
        <begin position="142"/>
        <end position="161"/>
    </location>
</feature>
<name>A0A6A3NGX3_9STRA</name>
<evidence type="ECO:0008006" key="5">
    <source>
        <dbReference type="Google" id="ProtNLM"/>
    </source>
</evidence>
<dbReference type="EMBL" id="QXFU01000209">
    <property type="protein sequence ID" value="KAE9040246.1"/>
    <property type="molecule type" value="Genomic_DNA"/>
</dbReference>
<evidence type="ECO:0000313" key="4">
    <source>
        <dbReference type="Proteomes" id="UP000435112"/>
    </source>
</evidence>
<dbReference type="InterPro" id="IPR036322">
    <property type="entry name" value="WD40_repeat_dom_sf"/>
</dbReference>
<protein>
    <recommendedName>
        <fullName evidence="5">Membrane-associated protein</fullName>
    </recommendedName>
</protein>
<accession>A0A6A3NGX3</accession>
<evidence type="ECO:0000313" key="3">
    <source>
        <dbReference type="EMBL" id="KAE9040246.1"/>
    </source>
</evidence>
<feature type="signal peptide" evidence="2">
    <location>
        <begin position="1"/>
        <end position="23"/>
    </location>
</feature>
<evidence type="ECO:0000256" key="1">
    <source>
        <dbReference type="SAM" id="MobiDB-lite"/>
    </source>
</evidence>
<dbReference type="AlphaFoldDB" id="A0A6A3NGX3"/>
<dbReference type="SUPFAM" id="SSF50978">
    <property type="entry name" value="WD40 repeat-like"/>
    <property type="match status" value="1"/>
</dbReference>
<comment type="caution">
    <text evidence="3">The sequence shown here is derived from an EMBL/GenBank/DDBJ whole genome shotgun (WGS) entry which is preliminary data.</text>
</comment>
<gene>
    <name evidence="3" type="ORF">PR002_g5044</name>
</gene>
<proteinExistence type="predicted"/>
<feature type="region of interest" description="Disordered" evidence="1">
    <location>
        <begin position="74"/>
        <end position="104"/>
    </location>
</feature>
<organism evidence="3 4">
    <name type="scientific">Phytophthora rubi</name>
    <dbReference type="NCBI Taxonomy" id="129364"/>
    <lineage>
        <taxon>Eukaryota</taxon>
        <taxon>Sar</taxon>
        <taxon>Stramenopiles</taxon>
        <taxon>Oomycota</taxon>
        <taxon>Peronosporomycetes</taxon>
        <taxon>Peronosporales</taxon>
        <taxon>Peronosporaceae</taxon>
        <taxon>Phytophthora</taxon>
    </lineage>
</organism>
<dbReference type="Proteomes" id="UP000435112">
    <property type="component" value="Unassembled WGS sequence"/>
</dbReference>
<feature type="compositionally biased region" description="Polar residues" evidence="1">
    <location>
        <begin position="142"/>
        <end position="154"/>
    </location>
</feature>
<evidence type="ECO:0000256" key="2">
    <source>
        <dbReference type="SAM" id="SignalP"/>
    </source>
</evidence>
<keyword evidence="2" id="KW-0732">Signal</keyword>
<dbReference type="OrthoDB" id="65778at2759"/>
<reference evidence="3 4" key="1">
    <citation type="submission" date="2018-09" db="EMBL/GenBank/DDBJ databases">
        <title>Genomic investigation of the strawberry pathogen Phytophthora fragariae indicates pathogenicity is determined by transcriptional variation in three key races.</title>
        <authorList>
            <person name="Adams T.M."/>
            <person name="Armitage A.D."/>
            <person name="Sobczyk M.K."/>
            <person name="Bates H.J."/>
            <person name="Dunwell J.M."/>
            <person name="Nellist C.F."/>
            <person name="Harrison R.J."/>
        </authorList>
    </citation>
    <scope>NUCLEOTIDE SEQUENCE [LARGE SCALE GENOMIC DNA]</scope>
    <source>
        <strain evidence="3 4">SCRP324</strain>
    </source>
</reference>
<feature type="chain" id="PRO_5025405227" description="Membrane-associated protein" evidence="2">
    <location>
        <begin position="24"/>
        <end position="661"/>
    </location>
</feature>
<sequence length="661" mass="72636">MGLCRVSLWLALLLSGLCRQVCGTIHHEDAAAEPIKLAHVLDAEIDATRQQLELYKRKAELLGDTLHQLETQLRDKNKRNGMSPEAFSGNNTATQQRRQRSHESPQIFSDWFEHRASFSSSSLGASGTNSSQVLTQLVSFRPNTSPMGRKQQTATRRRTNVDDDPPLQFLLVLDPRSTVMSFFHPTTHEVMWQHALNLRSSSQSQQFQVADMFFVSDRSSYFAVLSTSGDLALFKLRLWHSRRVVSGDTRRLKPLRELDENRLQCAVGQDSLTTLDPSLPPWLQPSSSSLTVPASGRYLHVDVERIFETTVNPERSYERGKIAVVAQYYHVFVVASDSSGRHLTFYNGDNGTFIKDIHTQASPHGGGAVQLEPIPSGRGLVALATQNRVFFVDATNPLLVPVMCKAPGLHTFASLAADPVRSSIVYAGTSTGRALVFKLHNFGAWRQRSDFSDQSPRGPVMCALVGQLMPRQLTLPASGTKAPVVVQTMPGFLVLGSGSQLVLYQLSGSSDEARPTFLSEYSLAGSFVHELSLSAQHMRIVGVSAAKDLLVHSTGLAVLVAVPSSTGDHLQYQLNVYESRIPPPGTNIDLSWIRVPAMMVCALAAMFWQQKGRLAYSAGGRSAFNEAELAGILSGRGGRLPSMGAMKRSGMNTNRRASDWY</sequence>